<evidence type="ECO:0000313" key="6">
    <source>
        <dbReference type="Proteomes" id="UP000178759"/>
    </source>
</evidence>
<accession>A0A1F6AIW6</accession>
<feature type="active site" evidence="1">
    <location>
        <position position="175"/>
    </location>
</feature>
<feature type="binding site" evidence="2">
    <location>
        <begin position="211"/>
        <end position="212"/>
    </location>
    <ligand>
        <name>ATP</name>
        <dbReference type="ChEBI" id="CHEBI:30616"/>
    </ligand>
</feature>
<evidence type="ECO:0000259" key="4">
    <source>
        <dbReference type="PROSITE" id="PS51459"/>
    </source>
</evidence>
<feature type="domain" description="Fido" evidence="4">
    <location>
        <begin position="97"/>
        <end position="236"/>
    </location>
</feature>
<comment type="caution">
    <text evidence="5">The sequence shown here is derived from an EMBL/GenBank/DDBJ whole genome shotgun (WGS) entry which is preliminary data.</text>
</comment>
<dbReference type="STRING" id="1798392.A3A79_04475"/>
<dbReference type="PANTHER" id="PTHR13504:SF38">
    <property type="entry name" value="FIDO DOMAIN-CONTAINING PROTEIN"/>
    <property type="match status" value="1"/>
</dbReference>
<dbReference type="InterPro" id="IPR040198">
    <property type="entry name" value="Fido_containing"/>
</dbReference>
<feature type="site" description="Important for autoinhibition of adenylyltransferase activity" evidence="3">
    <location>
        <position position="48"/>
    </location>
</feature>
<dbReference type="PROSITE" id="PS51459">
    <property type="entry name" value="FIDO"/>
    <property type="match status" value="1"/>
</dbReference>
<keyword evidence="2" id="KW-0067">ATP-binding</keyword>
<gene>
    <name evidence="5" type="ORF">A3A79_04475</name>
</gene>
<evidence type="ECO:0000256" key="2">
    <source>
        <dbReference type="PIRSR" id="PIRSR640198-2"/>
    </source>
</evidence>
<reference evidence="5 6" key="1">
    <citation type="journal article" date="2016" name="Nat. Commun.">
        <title>Thousands of microbial genomes shed light on interconnected biogeochemical processes in an aquifer system.</title>
        <authorList>
            <person name="Anantharaman K."/>
            <person name="Brown C.T."/>
            <person name="Hug L.A."/>
            <person name="Sharon I."/>
            <person name="Castelle C.J."/>
            <person name="Probst A.J."/>
            <person name="Thomas B.C."/>
            <person name="Singh A."/>
            <person name="Wilkins M.J."/>
            <person name="Karaoz U."/>
            <person name="Brodie E.L."/>
            <person name="Williams K.H."/>
            <person name="Hubbard S.S."/>
            <person name="Banfield J.F."/>
        </authorList>
    </citation>
    <scope>NUCLEOTIDE SEQUENCE [LARGE SCALE GENOMIC DNA]</scope>
</reference>
<evidence type="ECO:0000256" key="1">
    <source>
        <dbReference type="PIRSR" id="PIRSR640198-1"/>
    </source>
</evidence>
<dbReference type="PANTHER" id="PTHR13504">
    <property type="entry name" value="FIDO DOMAIN-CONTAINING PROTEIN DDB_G0283145"/>
    <property type="match status" value="1"/>
</dbReference>
<dbReference type="Proteomes" id="UP000178759">
    <property type="component" value="Unassembled WGS sequence"/>
</dbReference>
<evidence type="ECO:0000313" key="5">
    <source>
        <dbReference type="EMBL" id="OGG24412.1"/>
    </source>
</evidence>
<protein>
    <recommendedName>
        <fullName evidence="4">Fido domain-containing protein</fullName>
    </recommendedName>
</protein>
<dbReference type="InterPro" id="IPR003812">
    <property type="entry name" value="Fido"/>
</dbReference>
<organism evidence="5 6">
    <name type="scientific">Candidatus Gottesmanbacteria bacterium RIFCSPLOWO2_01_FULL_43_11b</name>
    <dbReference type="NCBI Taxonomy" id="1798392"/>
    <lineage>
        <taxon>Bacteria</taxon>
        <taxon>Candidatus Gottesmaniibacteriota</taxon>
    </lineage>
</organism>
<evidence type="ECO:0000256" key="3">
    <source>
        <dbReference type="PIRSR" id="PIRSR640198-3"/>
    </source>
</evidence>
<sequence length="303" mass="34683">MATGSAVKTYIAQLKKSYDTLRKGKDALLAIIDEADVPESVYNSNAIENSTLTLKETERILMELEVSRKISFREVFEAKNLARVIEYTREKSIRTDLTLDLVVFLHRMLLSHINDKVAGRMRTAGEYVRIGTFIAPPPEHVGRLMDELFIEYNSDLTSYFLDKIARFHLGFETIHPFGDGNGRIGRVIMNYQLLRLGFPRITIRDKEKVTYYRAFVEFRDDKKTRTMERVIDLALMESLHKRIAYLHGESIVPLSDAIRKKSVSASAILNAARRQTIPAFREKGIWKIGATVPLTVGVKKEEE</sequence>
<dbReference type="AlphaFoldDB" id="A0A1F6AIW6"/>
<dbReference type="SUPFAM" id="SSF140931">
    <property type="entry name" value="Fic-like"/>
    <property type="match status" value="1"/>
</dbReference>
<name>A0A1F6AIW6_9BACT</name>
<dbReference type="GO" id="GO:0005524">
    <property type="term" value="F:ATP binding"/>
    <property type="evidence" value="ECO:0007669"/>
    <property type="project" value="UniProtKB-KW"/>
</dbReference>
<keyword evidence="2" id="KW-0547">Nucleotide-binding</keyword>
<dbReference type="Gene3D" id="1.10.3290.10">
    <property type="entry name" value="Fido-like domain"/>
    <property type="match status" value="1"/>
</dbReference>
<feature type="binding site" evidence="2">
    <location>
        <begin position="179"/>
        <end position="186"/>
    </location>
    <ligand>
        <name>ATP</name>
        <dbReference type="ChEBI" id="CHEBI:30616"/>
    </ligand>
</feature>
<dbReference type="Pfam" id="PF02661">
    <property type="entry name" value="Fic"/>
    <property type="match status" value="1"/>
</dbReference>
<dbReference type="InterPro" id="IPR036597">
    <property type="entry name" value="Fido-like_dom_sf"/>
</dbReference>
<proteinExistence type="predicted"/>
<dbReference type="EMBL" id="MFJV01000001">
    <property type="protein sequence ID" value="OGG24412.1"/>
    <property type="molecule type" value="Genomic_DNA"/>
</dbReference>